<gene>
    <name evidence="2" type="ORF">B0H67DRAFT_677496</name>
</gene>
<feature type="region of interest" description="Disordered" evidence="1">
    <location>
        <begin position="226"/>
        <end position="259"/>
    </location>
</feature>
<evidence type="ECO:0000313" key="3">
    <source>
        <dbReference type="Proteomes" id="UP001172102"/>
    </source>
</evidence>
<dbReference type="AlphaFoldDB" id="A0AA40B871"/>
<keyword evidence="3" id="KW-1185">Reference proteome</keyword>
<dbReference type="Proteomes" id="UP001172102">
    <property type="component" value="Unassembled WGS sequence"/>
</dbReference>
<protein>
    <submittedName>
        <fullName evidence="2">Uncharacterized protein</fullName>
    </submittedName>
</protein>
<comment type="caution">
    <text evidence="2">The sequence shown here is derived from an EMBL/GenBank/DDBJ whole genome shotgun (WGS) entry which is preliminary data.</text>
</comment>
<evidence type="ECO:0000313" key="2">
    <source>
        <dbReference type="EMBL" id="KAK0729446.1"/>
    </source>
</evidence>
<proteinExistence type="predicted"/>
<organism evidence="2 3">
    <name type="scientific">Lasiosphaeris hirsuta</name>
    <dbReference type="NCBI Taxonomy" id="260670"/>
    <lineage>
        <taxon>Eukaryota</taxon>
        <taxon>Fungi</taxon>
        <taxon>Dikarya</taxon>
        <taxon>Ascomycota</taxon>
        <taxon>Pezizomycotina</taxon>
        <taxon>Sordariomycetes</taxon>
        <taxon>Sordariomycetidae</taxon>
        <taxon>Sordariales</taxon>
        <taxon>Lasiosphaeriaceae</taxon>
        <taxon>Lasiosphaeris</taxon>
    </lineage>
</organism>
<feature type="non-terminal residue" evidence="2">
    <location>
        <position position="1"/>
    </location>
</feature>
<dbReference type="EMBL" id="JAUKUA010000001">
    <property type="protein sequence ID" value="KAK0729446.1"/>
    <property type="molecule type" value="Genomic_DNA"/>
</dbReference>
<sequence length="322" mass="35873">MLKELDRNEDAKAERKMLDRDHCIVLGTGSPKVCHIVSFSLNSKEEYRHKFRKYLGPAIFCIFSETPKWVDGPPDTSLDSNLSKDLDEDEEMEVDITGREPPSTLWWGQGFFAFKPLGIDGKFQVKATSPKGQVKTYTQIKLQFHWMPRRNDLPLEISGMSPQELSSTVGKTYGDLDLTDDLNPVFAQARPSSVSHHIQAGDIFHAKVELRYADLIKRGPAAKLSTALNREPSMDKAGPTEVPGTPPRTTAPVEERNGRGKRLWKGSTLKRLGSQRVVSGVKTVSKGFKGSMLSLRDFLEKDRVRAEDASVEDLTSGGGRLT</sequence>
<evidence type="ECO:0000256" key="1">
    <source>
        <dbReference type="SAM" id="MobiDB-lite"/>
    </source>
</evidence>
<reference evidence="2" key="1">
    <citation type="submission" date="2023-06" db="EMBL/GenBank/DDBJ databases">
        <title>Genome-scale phylogeny and comparative genomics of the fungal order Sordariales.</title>
        <authorList>
            <consortium name="Lawrence Berkeley National Laboratory"/>
            <person name="Hensen N."/>
            <person name="Bonometti L."/>
            <person name="Westerberg I."/>
            <person name="Brannstrom I.O."/>
            <person name="Guillou S."/>
            <person name="Cros-Aarteil S."/>
            <person name="Calhoun S."/>
            <person name="Haridas S."/>
            <person name="Kuo A."/>
            <person name="Mondo S."/>
            <person name="Pangilinan J."/>
            <person name="Riley R."/>
            <person name="Labutti K."/>
            <person name="Andreopoulos B."/>
            <person name="Lipzen A."/>
            <person name="Chen C."/>
            <person name="Yanf M."/>
            <person name="Daum C."/>
            <person name="Ng V."/>
            <person name="Clum A."/>
            <person name="Steindorff A."/>
            <person name="Ohm R."/>
            <person name="Martin F."/>
            <person name="Silar P."/>
            <person name="Natvig D."/>
            <person name="Lalanne C."/>
            <person name="Gautier V."/>
            <person name="Ament-Velasquez S.L."/>
            <person name="Kruys A."/>
            <person name="Hutchinson M.I."/>
            <person name="Powell A.J."/>
            <person name="Barry K."/>
            <person name="Miller A.N."/>
            <person name="Grigoriev I.V."/>
            <person name="Debuchy R."/>
            <person name="Gladieux P."/>
            <person name="Thoren M.H."/>
            <person name="Johannesson H."/>
        </authorList>
    </citation>
    <scope>NUCLEOTIDE SEQUENCE</scope>
    <source>
        <strain evidence="2">SMH4607-1</strain>
    </source>
</reference>
<name>A0AA40B871_9PEZI</name>
<accession>A0AA40B871</accession>